<name>A0A366XUE6_9BACI</name>
<dbReference type="EMBL" id="QOCW01000012">
    <property type="protein sequence ID" value="RBW69188.1"/>
    <property type="molecule type" value="Genomic_DNA"/>
</dbReference>
<proteinExistence type="predicted"/>
<dbReference type="RefSeq" id="WP_113806396.1">
    <property type="nucleotide sequence ID" value="NZ_QOCW01000012.1"/>
</dbReference>
<sequence>MNSIIDEKIHYWSTLLHRGQSDLVSESFHDDMNEDDRSDLEGHLKLIETFVKDLKHLQSP</sequence>
<reference evidence="1 2" key="1">
    <citation type="submission" date="2018-07" db="EMBL/GenBank/DDBJ databases">
        <title>Lottiidibacillus patelloidae gen. nov., sp. nov., isolated from the intestinal tract of a marine limpet and the reclassification of B. taeanensis BH030017T, B. algicola KMM 3737T and B. hwajinpoensis SW-72T as genus Lottiidibacillus.</title>
        <authorList>
            <person name="Liu R."/>
            <person name="Huang Z."/>
        </authorList>
    </citation>
    <scope>NUCLEOTIDE SEQUENCE [LARGE SCALE GENOMIC DNA]</scope>
    <source>
        <strain evidence="1 2">BH030017</strain>
    </source>
</reference>
<gene>
    <name evidence="1" type="ORF">DS031_12440</name>
</gene>
<organism evidence="1 2">
    <name type="scientific">Bacillus taeanensis</name>
    <dbReference type="NCBI Taxonomy" id="273032"/>
    <lineage>
        <taxon>Bacteria</taxon>
        <taxon>Bacillati</taxon>
        <taxon>Bacillota</taxon>
        <taxon>Bacilli</taxon>
        <taxon>Bacillales</taxon>
        <taxon>Bacillaceae</taxon>
        <taxon>Bacillus</taxon>
    </lineage>
</organism>
<accession>A0A366XUE6</accession>
<evidence type="ECO:0000313" key="2">
    <source>
        <dbReference type="Proteomes" id="UP000253314"/>
    </source>
</evidence>
<keyword evidence="2" id="KW-1185">Reference proteome</keyword>
<dbReference type="AlphaFoldDB" id="A0A366XUE6"/>
<dbReference type="Proteomes" id="UP000253314">
    <property type="component" value="Unassembled WGS sequence"/>
</dbReference>
<protein>
    <submittedName>
        <fullName evidence="1">Uncharacterized protein</fullName>
    </submittedName>
</protein>
<comment type="caution">
    <text evidence="1">The sequence shown here is derived from an EMBL/GenBank/DDBJ whole genome shotgun (WGS) entry which is preliminary data.</text>
</comment>
<evidence type="ECO:0000313" key="1">
    <source>
        <dbReference type="EMBL" id="RBW69188.1"/>
    </source>
</evidence>